<proteinExistence type="predicted"/>
<dbReference type="AlphaFoldDB" id="A0A061RLJ7"/>
<accession>A0A061RLJ7</accession>
<dbReference type="EMBL" id="GBEZ01014557">
    <property type="protein sequence ID" value="JAC71525.1"/>
    <property type="molecule type" value="Transcribed_RNA"/>
</dbReference>
<reference evidence="1" key="1">
    <citation type="submission" date="2014-05" db="EMBL/GenBank/DDBJ databases">
        <title>The transcriptome of the halophilic microalga Tetraselmis sp. GSL018 isolated from the Great Salt Lake, Utah.</title>
        <authorList>
            <person name="Jinkerson R.E."/>
            <person name="D'Adamo S."/>
            <person name="Posewitz M.C."/>
        </authorList>
    </citation>
    <scope>NUCLEOTIDE SEQUENCE</scope>
    <source>
        <strain evidence="1">GSL018</strain>
    </source>
</reference>
<feature type="non-terminal residue" evidence="1">
    <location>
        <position position="159"/>
    </location>
</feature>
<organism evidence="1">
    <name type="scientific">Tetraselmis sp. GSL018</name>
    <dbReference type="NCBI Taxonomy" id="582737"/>
    <lineage>
        <taxon>Eukaryota</taxon>
        <taxon>Viridiplantae</taxon>
        <taxon>Chlorophyta</taxon>
        <taxon>core chlorophytes</taxon>
        <taxon>Chlorodendrophyceae</taxon>
        <taxon>Chlorodendrales</taxon>
        <taxon>Chlorodendraceae</taxon>
        <taxon>Tetraselmis</taxon>
    </lineage>
</organism>
<protein>
    <submittedName>
        <fullName evidence="1">Uncharacterized protein</fullName>
    </submittedName>
</protein>
<evidence type="ECO:0000313" key="1">
    <source>
        <dbReference type="EMBL" id="JAC71525.1"/>
    </source>
</evidence>
<name>A0A061RLJ7_9CHLO</name>
<sequence length="159" mass="17960">MHREVAERLQQCELCPERKWGSVISFSDELRSVSGRLEQDLSRLVSEAQQLAGQGPGDEWDRCMDVAQFHMVIWRLVVSEHLRAVEDFLGGPPPDAVRRHEWHARIRSAVAPRSRVTELLARVAEDARAFCVEKNSASPEVLVEGDGDLTACLYEPHFA</sequence>
<gene>
    <name evidence="1" type="ORF">TSPGSL018_1701</name>
</gene>